<dbReference type="Proteomes" id="UP000070299">
    <property type="component" value="Unassembled WGS sequence"/>
</dbReference>
<organism evidence="2 3">
    <name type="scientific">Paraglaciecola hydrolytica</name>
    <dbReference type="NCBI Taxonomy" id="1799789"/>
    <lineage>
        <taxon>Bacteria</taxon>
        <taxon>Pseudomonadati</taxon>
        <taxon>Pseudomonadota</taxon>
        <taxon>Gammaproteobacteria</taxon>
        <taxon>Alteromonadales</taxon>
        <taxon>Alteromonadaceae</taxon>
        <taxon>Paraglaciecola</taxon>
    </lineage>
</organism>
<dbReference type="PANTHER" id="PTHR38600">
    <property type="entry name" value="TRANSCRIPTIONAL REGULATORY PROTEIN"/>
    <property type="match status" value="1"/>
</dbReference>
<dbReference type="AlphaFoldDB" id="A0A136A1V1"/>
<dbReference type="Pfam" id="PF12840">
    <property type="entry name" value="HTH_20"/>
    <property type="match status" value="1"/>
</dbReference>
<dbReference type="OrthoDB" id="5297460at2"/>
<name>A0A136A1V1_9ALTE</name>
<dbReference type="GO" id="GO:0003700">
    <property type="term" value="F:DNA-binding transcription factor activity"/>
    <property type="evidence" value="ECO:0007669"/>
    <property type="project" value="InterPro"/>
</dbReference>
<accession>A0A136A1V1</accession>
<keyword evidence="3" id="KW-1185">Reference proteome</keyword>
<dbReference type="RefSeq" id="WP_068376281.1">
    <property type="nucleotide sequence ID" value="NZ_LSNE01000005.1"/>
</dbReference>
<dbReference type="PANTHER" id="PTHR38600:SF1">
    <property type="entry name" value="TRANSCRIPTIONAL REGULATORY PROTEIN"/>
    <property type="match status" value="1"/>
</dbReference>
<comment type="caution">
    <text evidence="2">The sequence shown here is derived from an EMBL/GenBank/DDBJ whole genome shotgun (WGS) entry which is preliminary data.</text>
</comment>
<dbReference type="PROSITE" id="PS50987">
    <property type="entry name" value="HTH_ARSR_2"/>
    <property type="match status" value="1"/>
</dbReference>
<protein>
    <submittedName>
        <fullName evidence="2">ArsR family transcriptional regulator</fullName>
    </submittedName>
</protein>
<sequence length="106" mass="12096">MIEADIYKALGDPIRLEIIKRLTRGSPYTITELSDNLGISRQGARKQIQVLVSSNLVQLKPQGRETQVILDTATLQIARKFIAKLESQWELRLHALKRLTEDKTQN</sequence>
<dbReference type="CDD" id="cd00090">
    <property type="entry name" value="HTH_ARSR"/>
    <property type="match status" value="1"/>
</dbReference>
<evidence type="ECO:0000259" key="1">
    <source>
        <dbReference type="PROSITE" id="PS50987"/>
    </source>
</evidence>
<reference evidence="3" key="1">
    <citation type="submission" date="2016-02" db="EMBL/GenBank/DDBJ databases">
        <authorList>
            <person name="Schultz-Johansen M."/>
            <person name="Glaring M.A."/>
            <person name="Bech P.K."/>
            <person name="Stougaard P."/>
        </authorList>
    </citation>
    <scope>NUCLEOTIDE SEQUENCE [LARGE SCALE GENOMIC DNA]</scope>
    <source>
        <strain evidence="3">S66</strain>
    </source>
</reference>
<dbReference type="STRING" id="1799789.AX660_13565"/>
<dbReference type="SUPFAM" id="SSF46785">
    <property type="entry name" value="Winged helix' DNA-binding domain"/>
    <property type="match status" value="1"/>
</dbReference>
<dbReference type="Gene3D" id="1.10.10.10">
    <property type="entry name" value="Winged helix-like DNA-binding domain superfamily/Winged helix DNA-binding domain"/>
    <property type="match status" value="1"/>
</dbReference>
<dbReference type="EMBL" id="LSNE01000005">
    <property type="protein sequence ID" value="KXI29173.1"/>
    <property type="molecule type" value="Genomic_DNA"/>
</dbReference>
<dbReference type="InterPro" id="IPR036388">
    <property type="entry name" value="WH-like_DNA-bd_sf"/>
</dbReference>
<evidence type="ECO:0000313" key="2">
    <source>
        <dbReference type="EMBL" id="KXI29173.1"/>
    </source>
</evidence>
<dbReference type="InterPro" id="IPR001845">
    <property type="entry name" value="HTH_ArsR_DNA-bd_dom"/>
</dbReference>
<evidence type="ECO:0000313" key="3">
    <source>
        <dbReference type="Proteomes" id="UP000070299"/>
    </source>
</evidence>
<dbReference type="InterPro" id="IPR011991">
    <property type="entry name" value="ArsR-like_HTH"/>
</dbReference>
<gene>
    <name evidence="2" type="ORF">AX660_13565</name>
</gene>
<proteinExistence type="predicted"/>
<dbReference type="SMART" id="SM00418">
    <property type="entry name" value="HTH_ARSR"/>
    <property type="match status" value="1"/>
</dbReference>
<dbReference type="InterPro" id="IPR036390">
    <property type="entry name" value="WH_DNA-bd_sf"/>
</dbReference>
<feature type="domain" description="HTH arsR-type" evidence="1">
    <location>
        <begin position="1"/>
        <end position="92"/>
    </location>
</feature>